<dbReference type="OrthoDB" id="3265906at2759"/>
<keyword evidence="7" id="KW-0830">Ubiquinone</keyword>
<dbReference type="EC" id="2.1.1.64" evidence="5"/>
<dbReference type="GO" id="GO:0031314">
    <property type="term" value="C:extrinsic component of mitochondrial inner membrane"/>
    <property type="evidence" value="ECO:0007669"/>
    <property type="project" value="UniProtKB-UniRule"/>
</dbReference>
<keyword evidence="5" id="KW-0999">Mitochondrion inner membrane</keyword>
<comment type="pathway">
    <text evidence="5">Cofactor biosynthesis; ubiquinone biosynthesis.</text>
</comment>
<keyword evidence="5" id="KW-0496">Mitochondrion</keyword>
<comment type="catalytic activity">
    <reaction evidence="5">
        <text>a 3-demethylubiquinone + S-adenosyl-L-methionine = a ubiquinone + S-adenosyl-L-homocysteine</text>
        <dbReference type="Rhea" id="RHEA:81215"/>
        <dbReference type="Rhea" id="RHEA-COMP:9565"/>
        <dbReference type="Rhea" id="RHEA-COMP:19654"/>
        <dbReference type="ChEBI" id="CHEBI:16389"/>
        <dbReference type="ChEBI" id="CHEBI:57856"/>
        <dbReference type="ChEBI" id="CHEBI:59789"/>
        <dbReference type="ChEBI" id="CHEBI:231825"/>
    </reaction>
</comment>
<reference evidence="7 8" key="1">
    <citation type="submission" date="2018-07" db="EMBL/GenBank/DDBJ databases">
        <title>The complete nuclear genome of the prasinophyte Chloropicon primus (CCMP1205).</title>
        <authorList>
            <person name="Pombert J.-F."/>
            <person name="Otis C."/>
            <person name="Turmel M."/>
            <person name="Lemieux C."/>
        </authorList>
    </citation>
    <scope>NUCLEOTIDE SEQUENCE [LARGE SCALE GENOMIC DNA]</scope>
    <source>
        <strain evidence="7 8">CCMP1205</strain>
    </source>
</reference>
<dbReference type="Gene3D" id="3.40.50.150">
    <property type="entry name" value="Vaccinia Virus protein VP39"/>
    <property type="match status" value="1"/>
</dbReference>
<sequence length="303" mass="33004">MASGIAQRLWRHADWSLAKSCSKWTPLGGASARRRSGWFSTTSEEASGTARSVDAKEVAKFAAMADEWWDTAGPYGALHRLNYARSPFIRMAVCDHYGKASTGRRPLEGLSLVEVGCGGGILSESLAVMGSDVKAIDAAEESVQVAKKHLKRNALLRSRTNLTYEATTAESLVEKGEAYDVVVSSEVVEHVLDPPGFCKTLSNLCKPGGLVVMSTLNRTLWSYSLAIVAAERILGMAPRGAHDWDQFVTPEELCIMCEDAGLELGSISGMRWSVPKGQFELTKDLSVNYIAAFRKEPPRQDET</sequence>
<keyword evidence="3 5" id="KW-0831">Ubiquinone biosynthesis</keyword>
<keyword evidence="5" id="KW-0479">Metal-binding</keyword>
<dbReference type="GO" id="GO:0046872">
    <property type="term" value="F:metal ion binding"/>
    <property type="evidence" value="ECO:0007669"/>
    <property type="project" value="UniProtKB-KW"/>
</dbReference>
<evidence type="ECO:0000313" key="6">
    <source>
        <dbReference type="EMBL" id="CAD9715402.1"/>
    </source>
</evidence>
<dbReference type="EMBL" id="HBHL01006629">
    <property type="protein sequence ID" value="CAD9715402.1"/>
    <property type="molecule type" value="Transcribed_RNA"/>
</dbReference>
<dbReference type="STRING" id="1764295.A0A5B8MZ51"/>
<feature type="binding site" evidence="5">
    <location>
        <position position="116"/>
    </location>
    <ligand>
        <name>S-adenosyl-L-methionine</name>
        <dbReference type="ChEBI" id="CHEBI:59789"/>
    </ligand>
</feature>
<keyword evidence="1 5" id="KW-0489">Methyltransferase</keyword>
<dbReference type="Proteomes" id="UP000316726">
    <property type="component" value="Chromosome 18"/>
</dbReference>
<evidence type="ECO:0000256" key="4">
    <source>
        <dbReference type="ARBA" id="ARBA00022691"/>
    </source>
</evidence>
<accession>A0A5B8MZ51</accession>
<comment type="subcellular location">
    <subcellularLocation>
        <location evidence="5">Mitochondrion inner membrane</location>
        <topology evidence="5">Peripheral membrane protein</topology>
        <orientation evidence="5">Matrix side</orientation>
    </subcellularLocation>
</comment>
<reference evidence="6" key="2">
    <citation type="submission" date="2021-01" db="EMBL/GenBank/DDBJ databases">
        <authorList>
            <person name="Corre E."/>
            <person name="Pelletier E."/>
            <person name="Niang G."/>
            <person name="Scheremetjew M."/>
            <person name="Finn R."/>
            <person name="Kale V."/>
            <person name="Holt S."/>
            <person name="Cochrane G."/>
            <person name="Meng A."/>
            <person name="Brown T."/>
            <person name="Cohen L."/>
        </authorList>
    </citation>
    <scope>NUCLEOTIDE SEQUENCE</scope>
    <source>
        <strain evidence="6">CCMP1205</strain>
    </source>
</reference>
<feature type="binding site" evidence="5">
    <location>
        <position position="189"/>
    </location>
    <ligand>
        <name>Mg(2+)</name>
        <dbReference type="ChEBI" id="CHEBI:18420"/>
    </ligand>
</feature>
<comment type="similarity">
    <text evidence="5">Belongs to the class I-like SAM-binding methyltransferase superfamily. UbiG/COQ3 family.</text>
</comment>
<comment type="function">
    <text evidence="5">O-methyltransferase required for two non-consecutive steps during ubiquinone biosynthesis. Catalyzes the 2 O-methylation of 3,4-dihydroxy-5-(all-trans-polyprenyl)benzoic acid into 4-hydroxy-3-methoxy-5-(all-trans-polyprenyl)benzoic acid. Also catalyzes the last step of ubiquinone biosynthesis by mediating methylation of 3-demethylubiquinone into ubiquinone. Also able to mediate the methylation of 3-demethylubiquinol into ubiquinol.</text>
</comment>
<dbReference type="HAMAP" id="MF_00472">
    <property type="entry name" value="UbiG"/>
    <property type="match status" value="1"/>
</dbReference>
<evidence type="ECO:0000313" key="8">
    <source>
        <dbReference type="Proteomes" id="UP000316726"/>
    </source>
</evidence>
<evidence type="ECO:0000313" key="7">
    <source>
        <dbReference type="EMBL" id="QDZ25759.1"/>
    </source>
</evidence>
<dbReference type="EC" id="2.1.1.-" evidence="5"/>
<name>A0A5B8MZ51_9CHLO</name>
<dbReference type="GO" id="GO:0010420">
    <property type="term" value="F:polyprenyldihydroxybenzoate methyltransferase activity"/>
    <property type="evidence" value="ECO:0007669"/>
    <property type="project" value="UniProtKB-UniRule"/>
</dbReference>
<feature type="binding site" evidence="5">
    <location>
        <position position="137"/>
    </location>
    <ligand>
        <name>S-adenosyl-L-methionine</name>
        <dbReference type="ChEBI" id="CHEBI:59789"/>
    </ligand>
</feature>
<feature type="binding site" evidence="5">
    <location>
        <position position="185"/>
    </location>
    <ligand>
        <name>S-adenosyl-L-methionine</name>
        <dbReference type="ChEBI" id="CHEBI:59789"/>
    </ligand>
</feature>
<comment type="subunit">
    <text evidence="5">Component of a multi-subunit COQ enzyme complex.</text>
</comment>
<dbReference type="EMBL" id="CP031051">
    <property type="protein sequence ID" value="QDZ25759.1"/>
    <property type="molecule type" value="Genomic_DNA"/>
</dbReference>
<keyword evidence="2 5" id="KW-0808">Transferase</keyword>
<feature type="binding site" evidence="5">
    <location>
        <position position="186"/>
    </location>
    <ligand>
        <name>Mg(2+)</name>
        <dbReference type="ChEBI" id="CHEBI:18420"/>
    </ligand>
</feature>
<dbReference type="PANTHER" id="PTHR43464:SF19">
    <property type="entry name" value="UBIQUINONE BIOSYNTHESIS O-METHYLTRANSFERASE, MITOCHONDRIAL"/>
    <property type="match status" value="1"/>
</dbReference>
<dbReference type="Pfam" id="PF13489">
    <property type="entry name" value="Methyltransf_23"/>
    <property type="match status" value="1"/>
</dbReference>
<keyword evidence="5" id="KW-0472">Membrane</keyword>
<evidence type="ECO:0000256" key="3">
    <source>
        <dbReference type="ARBA" id="ARBA00022688"/>
    </source>
</evidence>
<evidence type="ECO:0000256" key="1">
    <source>
        <dbReference type="ARBA" id="ARBA00022603"/>
    </source>
</evidence>
<comment type="cofactor">
    <cofactor evidence="5">
        <name>Mg(2+)</name>
        <dbReference type="ChEBI" id="CHEBI:18420"/>
    </cofactor>
</comment>
<evidence type="ECO:0000256" key="5">
    <source>
        <dbReference type="HAMAP-Rule" id="MF_03190"/>
    </source>
</evidence>
<organism evidence="7 8">
    <name type="scientific">Chloropicon primus</name>
    <dbReference type="NCBI Taxonomy" id="1764295"/>
    <lineage>
        <taxon>Eukaryota</taxon>
        <taxon>Viridiplantae</taxon>
        <taxon>Chlorophyta</taxon>
        <taxon>Chloropicophyceae</taxon>
        <taxon>Chloropicales</taxon>
        <taxon>Chloropicaceae</taxon>
        <taxon>Chloropicon</taxon>
    </lineage>
</organism>
<proteinExistence type="inferred from homology"/>
<keyword evidence="5" id="KW-0460">Magnesium</keyword>
<gene>
    <name evidence="5" type="primary">COQ3</name>
    <name evidence="7" type="ORF">A3770_18p82770</name>
    <name evidence="6" type="ORF">CPRI1469_LOCUS4256</name>
</gene>
<dbReference type="AlphaFoldDB" id="A0A5B8MZ51"/>
<feature type="binding site" evidence="5">
    <location>
        <position position="190"/>
    </location>
    <ligand>
        <name>Mg(2+)</name>
        <dbReference type="ChEBI" id="CHEBI:18420"/>
    </ligand>
</feature>
<dbReference type="UniPathway" id="UPA00232"/>
<dbReference type="SUPFAM" id="SSF53335">
    <property type="entry name" value="S-adenosyl-L-methionine-dependent methyltransferases"/>
    <property type="match status" value="1"/>
</dbReference>
<feature type="binding site" evidence="5">
    <location>
        <position position="85"/>
    </location>
    <ligand>
        <name>S-adenosyl-L-methionine</name>
        <dbReference type="ChEBI" id="CHEBI:59789"/>
    </ligand>
</feature>
<dbReference type="GO" id="GO:0032259">
    <property type="term" value="P:methylation"/>
    <property type="evidence" value="ECO:0007669"/>
    <property type="project" value="UniProtKB-KW"/>
</dbReference>
<keyword evidence="8" id="KW-1185">Reference proteome</keyword>
<comment type="catalytic activity">
    <reaction evidence="5">
        <text>a 3,4-dihydroxy-5-(all-trans-polyprenyl)benzoate + S-adenosyl-L-methionine = a 4-hydroxy-3-methoxy-5-(all-trans-polyprenyl)benzoate + S-adenosyl-L-homocysteine + H(+)</text>
        <dbReference type="Rhea" id="RHEA:44452"/>
        <dbReference type="Rhea" id="RHEA-COMP:10930"/>
        <dbReference type="Rhea" id="RHEA-COMP:10931"/>
        <dbReference type="ChEBI" id="CHEBI:15378"/>
        <dbReference type="ChEBI" id="CHEBI:57856"/>
        <dbReference type="ChEBI" id="CHEBI:59789"/>
        <dbReference type="ChEBI" id="CHEBI:64694"/>
        <dbReference type="ChEBI" id="CHEBI:84443"/>
        <dbReference type="EC" id="2.1.1.114"/>
    </reaction>
</comment>
<keyword evidence="4 5" id="KW-0949">S-adenosyl-L-methionine</keyword>
<dbReference type="GO" id="GO:0061542">
    <property type="term" value="F:3-demethylubiquinol 3-O-methyltransferase activity"/>
    <property type="evidence" value="ECO:0007669"/>
    <property type="project" value="UniProtKB-UniRule"/>
</dbReference>
<protein>
    <recommendedName>
        <fullName evidence="5">Ubiquinone biosynthesis O-methyltransferase, mitochondrial</fullName>
    </recommendedName>
    <alternativeName>
        <fullName evidence="5">3-demethylubiquinol 3-O-methyltransferase</fullName>
        <ecNumber evidence="5">2.1.1.64</ecNumber>
    </alternativeName>
    <alternativeName>
        <fullName evidence="5">3-demethylubiquinone 3-O-methyltransferase</fullName>
        <ecNumber evidence="5">2.1.1.-</ecNumber>
    </alternativeName>
    <alternativeName>
        <fullName evidence="5">Polyprenyldihydroxybenzoate methyltransferase</fullName>
        <ecNumber evidence="5">2.1.1.114</ecNumber>
    </alternativeName>
</protein>
<dbReference type="EC" id="2.1.1.114" evidence="5"/>
<dbReference type="NCBIfam" id="TIGR01983">
    <property type="entry name" value="UbiG"/>
    <property type="match status" value="1"/>
</dbReference>
<evidence type="ECO:0000256" key="2">
    <source>
        <dbReference type="ARBA" id="ARBA00022679"/>
    </source>
</evidence>
<dbReference type="InterPro" id="IPR029063">
    <property type="entry name" value="SAM-dependent_MTases_sf"/>
</dbReference>
<dbReference type="InterPro" id="IPR010233">
    <property type="entry name" value="UbiG_MeTrfase"/>
</dbReference>
<dbReference type="PANTHER" id="PTHR43464">
    <property type="entry name" value="METHYLTRANSFERASE"/>
    <property type="match status" value="1"/>
</dbReference>
<comment type="catalytic activity">
    <reaction evidence="5">
        <text>a 3-demethylubiquinol + S-adenosyl-L-methionine = a ubiquinol + S-adenosyl-L-homocysteine + H(+)</text>
        <dbReference type="Rhea" id="RHEA:44380"/>
        <dbReference type="Rhea" id="RHEA-COMP:9566"/>
        <dbReference type="Rhea" id="RHEA-COMP:10914"/>
        <dbReference type="ChEBI" id="CHEBI:15378"/>
        <dbReference type="ChEBI" id="CHEBI:17976"/>
        <dbReference type="ChEBI" id="CHEBI:57856"/>
        <dbReference type="ChEBI" id="CHEBI:59789"/>
        <dbReference type="ChEBI" id="CHEBI:84422"/>
        <dbReference type="EC" id="2.1.1.64"/>
    </reaction>
</comment>